<evidence type="ECO:0000259" key="1">
    <source>
        <dbReference type="Pfam" id="PF01814"/>
    </source>
</evidence>
<reference evidence="3" key="1">
    <citation type="submission" date="2016-10" db="EMBL/GenBank/DDBJ databases">
        <authorList>
            <person name="Varghese N."/>
            <person name="Submissions S."/>
        </authorList>
    </citation>
    <scope>NUCLEOTIDE SEQUENCE [LARGE SCALE GENOMIC DNA]</scope>
    <source>
        <strain evidence="3">DSM 45245</strain>
    </source>
</reference>
<name>A0A1H3SA27_9ACTN</name>
<dbReference type="AlphaFoldDB" id="A0A1H3SA27"/>
<dbReference type="Pfam" id="PF01814">
    <property type="entry name" value="Hemerythrin"/>
    <property type="match status" value="1"/>
</dbReference>
<dbReference type="Proteomes" id="UP000242415">
    <property type="component" value="Unassembled WGS sequence"/>
</dbReference>
<gene>
    <name evidence="2" type="ORF">SAMN05444365_1112</name>
</gene>
<dbReference type="EMBL" id="FNPH01000011">
    <property type="protein sequence ID" value="SDZ34953.1"/>
    <property type="molecule type" value="Genomic_DNA"/>
</dbReference>
<sequence>MFAELLREHPDLAGTVAKLVQDHEMIASILSRVAELADHAARSRGPALEAIGRELDGLAAIMESHFNYEERTISAALDGGIPATGWSELVFRFRDGAH</sequence>
<evidence type="ECO:0000313" key="3">
    <source>
        <dbReference type="Proteomes" id="UP000242415"/>
    </source>
</evidence>
<accession>A0A1H3SA27</accession>
<feature type="domain" description="Hemerythrin-like" evidence="1">
    <location>
        <begin position="1"/>
        <end position="74"/>
    </location>
</feature>
<dbReference type="InterPro" id="IPR012312">
    <property type="entry name" value="Hemerythrin-like"/>
</dbReference>
<evidence type="ECO:0000313" key="2">
    <source>
        <dbReference type="EMBL" id="SDZ34953.1"/>
    </source>
</evidence>
<protein>
    <submittedName>
        <fullName evidence="2">Hemerythrin HHE cation binding domain-containing protein</fullName>
    </submittedName>
</protein>
<keyword evidence="3" id="KW-1185">Reference proteome</keyword>
<organism evidence="2 3">
    <name type="scientific">Micromonospora pattaloongensis</name>
    <dbReference type="NCBI Taxonomy" id="405436"/>
    <lineage>
        <taxon>Bacteria</taxon>
        <taxon>Bacillati</taxon>
        <taxon>Actinomycetota</taxon>
        <taxon>Actinomycetes</taxon>
        <taxon>Micromonosporales</taxon>
        <taxon>Micromonosporaceae</taxon>
        <taxon>Micromonospora</taxon>
    </lineage>
</organism>
<dbReference type="Gene3D" id="1.20.120.520">
    <property type="entry name" value="nmb1532 protein domain like"/>
    <property type="match status" value="1"/>
</dbReference>
<proteinExistence type="predicted"/>
<dbReference type="STRING" id="405436.SAMN05444365_1112"/>